<sequence>MDTKQQLESTLESWQIPVFMKSHYLDRPAFAHCSDTTQGANQALIFFAHHNNFTEFPEGINCIASKPMETTDDQYNVGAWAMMSLLLLIFVSILLSRNTVIISDSQDDVLVTGEESVPLLAQEEKSV</sequence>
<protein>
    <submittedName>
        <fullName evidence="2">Uncharacterized protein</fullName>
    </submittedName>
</protein>
<name>A0ABQ7IR60_9HELO</name>
<dbReference type="EMBL" id="RCSX01000008">
    <property type="protein sequence ID" value="KAF7931790.1"/>
    <property type="molecule type" value="Genomic_DNA"/>
</dbReference>
<gene>
    <name evidence="2" type="ORF">EAE98_004526</name>
</gene>
<evidence type="ECO:0000313" key="2">
    <source>
        <dbReference type="EMBL" id="KAF7931790.1"/>
    </source>
</evidence>
<dbReference type="RefSeq" id="XP_038811682.1">
    <property type="nucleotide sequence ID" value="XM_038952146.1"/>
</dbReference>
<keyword evidence="1" id="KW-0472">Membrane</keyword>
<feature type="transmembrane region" description="Helical" evidence="1">
    <location>
        <begin position="77"/>
        <end position="95"/>
    </location>
</feature>
<accession>A0ABQ7IR60</accession>
<evidence type="ECO:0000313" key="3">
    <source>
        <dbReference type="Proteomes" id="UP000783213"/>
    </source>
</evidence>
<dbReference type="Proteomes" id="UP000783213">
    <property type="component" value="Unassembled WGS sequence"/>
</dbReference>
<keyword evidence="1" id="KW-1133">Transmembrane helix</keyword>
<dbReference type="GeneID" id="62231300"/>
<proteinExistence type="predicted"/>
<keyword evidence="3" id="KW-1185">Reference proteome</keyword>
<organism evidence="2 3">
    <name type="scientific">Botrytis deweyae</name>
    <dbReference type="NCBI Taxonomy" id="2478750"/>
    <lineage>
        <taxon>Eukaryota</taxon>
        <taxon>Fungi</taxon>
        <taxon>Dikarya</taxon>
        <taxon>Ascomycota</taxon>
        <taxon>Pezizomycotina</taxon>
        <taxon>Leotiomycetes</taxon>
        <taxon>Helotiales</taxon>
        <taxon>Sclerotiniaceae</taxon>
        <taxon>Botrytis</taxon>
    </lineage>
</organism>
<keyword evidence="1" id="KW-0812">Transmembrane</keyword>
<comment type="caution">
    <text evidence="2">The sequence shown here is derived from an EMBL/GenBank/DDBJ whole genome shotgun (WGS) entry which is preliminary data.</text>
</comment>
<reference evidence="2 3" key="1">
    <citation type="journal article" date="2020" name="Genome Biol. Evol.">
        <title>Comparative genomics of Sclerotiniaceae.</title>
        <authorList>
            <person name="Valero Jimenez C.A."/>
            <person name="Steentjes M."/>
            <person name="Scholten O.E."/>
            <person name="Van Kan J.A.L."/>
        </authorList>
    </citation>
    <scope>NUCLEOTIDE SEQUENCE [LARGE SCALE GENOMIC DNA]</scope>
    <source>
        <strain evidence="2 3">B1</strain>
    </source>
</reference>
<evidence type="ECO:0000256" key="1">
    <source>
        <dbReference type="SAM" id="Phobius"/>
    </source>
</evidence>